<dbReference type="GO" id="GO:0005886">
    <property type="term" value="C:plasma membrane"/>
    <property type="evidence" value="ECO:0007669"/>
    <property type="project" value="TreeGrafter"/>
</dbReference>
<keyword evidence="1" id="KW-0732">Signal</keyword>
<proteinExistence type="predicted"/>
<dbReference type="Ensembl" id="ENSCCNT00000010824.1">
    <property type="protein sequence ID" value="ENSCCNP00000008187.1"/>
    <property type="gene ID" value="ENSCCNG00000008710.1"/>
</dbReference>
<feature type="signal peptide" evidence="1">
    <location>
        <begin position="1"/>
        <end position="17"/>
    </location>
</feature>
<accession>A0A8C0WHJ6</accession>
<sequence length="167" mass="18267">MGPRHLLQMALLLVAQAVLPEASLYCIHLEYWSPDNKSCRSCLELYGPPPSLDHEFEENCGFDDFGNNLRHPFRKCSSGKCNPDGADLCHPCGGGALARTPSSPAGSLPFTAEKNVGPWKPRREKLQQRRDWFYQMLLPLAPAGCGLRAEHSIEGGGEGDDKSLSGT</sequence>
<dbReference type="PANTHER" id="PTHR14657">
    <property type="entry name" value="IGF-LIKE FAMILY RECEPTOR 1"/>
    <property type="match status" value="1"/>
</dbReference>
<dbReference type="PANTHER" id="PTHR14657:SF2">
    <property type="entry name" value="IGF-LIKE FAMILY RECEPTOR 1"/>
    <property type="match status" value="1"/>
</dbReference>
<name>A0A8C0WHJ6_CASCN</name>
<evidence type="ECO:0000313" key="2">
    <source>
        <dbReference type="Ensembl" id="ENSCCNP00000008187.1"/>
    </source>
</evidence>
<evidence type="ECO:0000256" key="1">
    <source>
        <dbReference type="SAM" id="SignalP"/>
    </source>
</evidence>
<evidence type="ECO:0008006" key="3">
    <source>
        <dbReference type="Google" id="ProtNLM"/>
    </source>
</evidence>
<feature type="chain" id="PRO_5034398462" description="IGF-like family receptor 1" evidence="1">
    <location>
        <begin position="18"/>
        <end position="167"/>
    </location>
</feature>
<protein>
    <recommendedName>
        <fullName evidence="3">IGF-like family receptor 1</fullName>
    </recommendedName>
</protein>
<organism evidence="2">
    <name type="scientific">Castor canadensis</name>
    <name type="common">American beaver</name>
    <dbReference type="NCBI Taxonomy" id="51338"/>
    <lineage>
        <taxon>Eukaryota</taxon>
        <taxon>Metazoa</taxon>
        <taxon>Chordata</taxon>
        <taxon>Craniata</taxon>
        <taxon>Vertebrata</taxon>
        <taxon>Euteleostomi</taxon>
        <taxon>Mammalia</taxon>
        <taxon>Eutheria</taxon>
        <taxon>Euarchontoglires</taxon>
        <taxon>Glires</taxon>
        <taxon>Rodentia</taxon>
        <taxon>Castorimorpha</taxon>
        <taxon>Castoridae</taxon>
        <taxon>Castor</taxon>
    </lineage>
</organism>
<dbReference type="InterPro" id="IPR042355">
    <property type="entry name" value="IGFLR1"/>
</dbReference>
<dbReference type="AlphaFoldDB" id="A0A8C0WHJ6"/>
<reference evidence="2" key="1">
    <citation type="submission" date="2023-09" db="UniProtKB">
        <authorList>
            <consortium name="Ensembl"/>
        </authorList>
    </citation>
    <scope>IDENTIFICATION</scope>
</reference>